<feature type="domain" description="HTH tetR-type" evidence="5">
    <location>
        <begin position="17"/>
        <end position="77"/>
    </location>
</feature>
<keyword evidence="1" id="KW-0805">Transcription regulation</keyword>
<evidence type="ECO:0000256" key="1">
    <source>
        <dbReference type="ARBA" id="ARBA00023015"/>
    </source>
</evidence>
<keyword evidence="2 4" id="KW-0238">DNA-binding</keyword>
<name>A0A4R7TDN1_9ACTN</name>
<dbReference type="PANTHER" id="PTHR30055:SF148">
    <property type="entry name" value="TETR-FAMILY TRANSCRIPTIONAL REGULATOR"/>
    <property type="match status" value="1"/>
</dbReference>
<dbReference type="Gene3D" id="1.10.357.10">
    <property type="entry name" value="Tetracycline Repressor, domain 2"/>
    <property type="match status" value="1"/>
</dbReference>
<dbReference type="InterPro" id="IPR023772">
    <property type="entry name" value="DNA-bd_HTH_TetR-type_CS"/>
</dbReference>
<dbReference type="RefSeq" id="WP_133979535.1">
    <property type="nucleotide sequence ID" value="NZ_SOCE01000001.1"/>
</dbReference>
<dbReference type="SUPFAM" id="SSF48498">
    <property type="entry name" value="Tetracyclin repressor-like, C-terminal domain"/>
    <property type="match status" value="1"/>
</dbReference>
<evidence type="ECO:0000313" key="6">
    <source>
        <dbReference type="EMBL" id="TDU89467.1"/>
    </source>
</evidence>
<evidence type="ECO:0000256" key="3">
    <source>
        <dbReference type="ARBA" id="ARBA00023163"/>
    </source>
</evidence>
<dbReference type="InterPro" id="IPR001647">
    <property type="entry name" value="HTH_TetR"/>
</dbReference>
<evidence type="ECO:0000256" key="2">
    <source>
        <dbReference type="ARBA" id="ARBA00023125"/>
    </source>
</evidence>
<dbReference type="SUPFAM" id="SSF46689">
    <property type="entry name" value="Homeodomain-like"/>
    <property type="match status" value="1"/>
</dbReference>
<keyword evidence="3" id="KW-0804">Transcription</keyword>
<proteinExistence type="predicted"/>
<dbReference type="EMBL" id="SOCE01000001">
    <property type="protein sequence ID" value="TDU89467.1"/>
    <property type="molecule type" value="Genomic_DNA"/>
</dbReference>
<dbReference type="Proteomes" id="UP000295151">
    <property type="component" value="Unassembled WGS sequence"/>
</dbReference>
<dbReference type="Gene3D" id="1.10.10.60">
    <property type="entry name" value="Homeodomain-like"/>
    <property type="match status" value="1"/>
</dbReference>
<organism evidence="6 7">
    <name type="scientific">Kribbella voronezhensis</name>
    <dbReference type="NCBI Taxonomy" id="2512212"/>
    <lineage>
        <taxon>Bacteria</taxon>
        <taxon>Bacillati</taxon>
        <taxon>Actinomycetota</taxon>
        <taxon>Actinomycetes</taxon>
        <taxon>Propionibacteriales</taxon>
        <taxon>Kribbellaceae</taxon>
        <taxon>Kribbella</taxon>
    </lineage>
</organism>
<dbReference type="AlphaFoldDB" id="A0A4R7TDN1"/>
<feature type="DNA-binding region" description="H-T-H motif" evidence="4">
    <location>
        <begin position="40"/>
        <end position="59"/>
    </location>
</feature>
<dbReference type="GO" id="GO:0003700">
    <property type="term" value="F:DNA-binding transcription factor activity"/>
    <property type="evidence" value="ECO:0007669"/>
    <property type="project" value="TreeGrafter"/>
</dbReference>
<dbReference type="InterPro" id="IPR011075">
    <property type="entry name" value="TetR_C"/>
</dbReference>
<gene>
    <name evidence="6" type="ORF">EV138_3036</name>
</gene>
<comment type="caution">
    <text evidence="6">The sequence shown here is derived from an EMBL/GenBank/DDBJ whole genome shotgun (WGS) entry which is preliminary data.</text>
</comment>
<keyword evidence="7" id="KW-1185">Reference proteome</keyword>
<dbReference type="PROSITE" id="PS50977">
    <property type="entry name" value="HTH_TETR_2"/>
    <property type="match status" value="1"/>
</dbReference>
<dbReference type="InterPro" id="IPR050109">
    <property type="entry name" value="HTH-type_TetR-like_transc_reg"/>
</dbReference>
<dbReference type="GO" id="GO:0000976">
    <property type="term" value="F:transcription cis-regulatory region binding"/>
    <property type="evidence" value="ECO:0007669"/>
    <property type="project" value="TreeGrafter"/>
</dbReference>
<dbReference type="InterPro" id="IPR009057">
    <property type="entry name" value="Homeodomain-like_sf"/>
</dbReference>
<dbReference type="Pfam" id="PF16859">
    <property type="entry name" value="TetR_C_11"/>
    <property type="match status" value="1"/>
</dbReference>
<evidence type="ECO:0000259" key="5">
    <source>
        <dbReference type="PROSITE" id="PS50977"/>
    </source>
</evidence>
<evidence type="ECO:0000256" key="4">
    <source>
        <dbReference type="PROSITE-ProRule" id="PRU00335"/>
    </source>
</evidence>
<dbReference type="PANTHER" id="PTHR30055">
    <property type="entry name" value="HTH-TYPE TRANSCRIPTIONAL REGULATOR RUTR"/>
    <property type="match status" value="1"/>
</dbReference>
<protein>
    <submittedName>
        <fullName evidence="6">TetR family transcriptional regulator</fullName>
    </submittedName>
</protein>
<dbReference type="OrthoDB" id="9796019at2"/>
<evidence type="ECO:0000313" key="7">
    <source>
        <dbReference type="Proteomes" id="UP000295151"/>
    </source>
</evidence>
<dbReference type="Pfam" id="PF00440">
    <property type="entry name" value="TetR_N"/>
    <property type="match status" value="1"/>
</dbReference>
<accession>A0A4R7TDN1</accession>
<sequence>MASSPARRAPGGPVLQDTVTEAIGTALFEELAAVGYGRLTVEAVAKRAGAGKAAVYRRWPSKQAMVIDLVTRVATTTADAPDTGTLRGDVLEFLSAGAKALAHPLMSRIVPDLLAEGSRNPEVAAILLEQVGGTRRKKAAAILYRAIERGEIPADTDIELGLDFLAGPLYWRVGILRDPMDTERLQRLTDKVVAAIAAAPISDGEVASRA</sequence>
<reference evidence="6 7" key="1">
    <citation type="submission" date="2019-03" db="EMBL/GenBank/DDBJ databases">
        <title>Genomic Encyclopedia of Type Strains, Phase III (KMG-III): the genomes of soil and plant-associated and newly described type strains.</title>
        <authorList>
            <person name="Whitman W."/>
        </authorList>
    </citation>
    <scope>NUCLEOTIDE SEQUENCE [LARGE SCALE GENOMIC DNA]</scope>
    <source>
        <strain evidence="6 7">VKM Ac-2575</strain>
    </source>
</reference>
<dbReference type="PROSITE" id="PS01081">
    <property type="entry name" value="HTH_TETR_1"/>
    <property type="match status" value="1"/>
</dbReference>
<dbReference type="InterPro" id="IPR036271">
    <property type="entry name" value="Tet_transcr_reg_TetR-rel_C_sf"/>
</dbReference>